<accession>A0A1I3JXX3</accession>
<dbReference type="AlphaFoldDB" id="A0A1I3JXX3"/>
<gene>
    <name evidence="2" type="ORF">SAMN05216258_108208</name>
</gene>
<dbReference type="RefSeq" id="WP_177236318.1">
    <property type="nucleotide sequence ID" value="NZ_FOQH01000008.1"/>
</dbReference>
<evidence type="ECO:0000313" key="3">
    <source>
        <dbReference type="Proteomes" id="UP000199377"/>
    </source>
</evidence>
<dbReference type="GO" id="GO:0016020">
    <property type="term" value="C:membrane"/>
    <property type="evidence" value="ECO:0007669"/>
    <property type="project" value="TreeGrafter"/>
</dbReference>
<sequence length="238" mass="25202">MTVLFVHGIGAGKETFEEVVPLVPGSQALDMPGWGDEPWGGPASFPALADWLAGKIDAAGGEAVIFGHSFGGMLALETALTHPGKVKAFVACATSPAFGGRDPSFAEQFLAARLKPLDEGMTMPELARRSSEQMAGSGVSPERMERFAASMGRLDETVYRDVVRCLTTFNRRDDLEKVSQPVLCLAADADETAPAKTMEKMAAKLPKGEFQVLPGGHLLPVQSPEATAEAVNAFLAKL</sequence>
<dbReference type="InterPro" id="IPR029058">
    <property type="entry name" value="AB_hydrolase_fold"/>
</dbReference>
<evidence type="ECO:0000259" key="1">
    <source>
        <dbReference type="Pfam" id="PF12697"/>
    </source>
</evidence>
<dbReference type="STRING" id="1114924.SAMN05216258_108208"/>
<keyword evidence="3" id="KW-1185">Reference proteome</keyword>
<dbReference type="Proteomes" id="UP000199377">
    <property type="component" value="Unassembled WGS sequence"/>
</dbReference>
<dbReference type="PANTHER" id="PTHR43798:SF33">
    <property type="entry name" value="HYDROLASE, PUTATIVE (AFU_ORTHOLOGUE AFUA_2G14860)-RELATED"/>
    <property type="match status" value="1"/>
</dbReference>
<evidence type="ECO:0000313" key="2">
    <source>
        <dbReference type="EMBL" id="SFI65063.1"/>
    </source>
</evidence>
<organism evidence="2 3">
    <name type="scientific">Albimonas pacifica</name>
    <dbReference type="NCBI Taxonomy" id="1114924"/>
    <lineage>
        <taxon>Bacteria</taxon>
        <taxon>Pseudomonadati</taxon>
        <taxon>Pseudomonadota</taxon>
        <taxon>Alphaproteobacteria</taxon>
        <taxon>Rhodobacterales</taxon>
        <taxon>Paracoccaceae</taxon>
        <taxon>Albimonas</taxon>
    </lineage>
</organism>
<dbReference type="InterPro" id="IPR050266">
    <property type="entry name" value="AB_hydrolase_sf"/>
</dbReference>
<dbReference type="SUPFAM" id="SSF53474">
    <property type="entry name" value="alpha/beta-Hydrolases"/>
    <property type="match status" value="1"/>
</dbReference>
<feature type="domain" description="AB hydrolase-1" evidence="1">
    <location>
        <begin position="3"/>
        <end position="230"/>
    </location>
</feature>
<proteinExistence type="predicted"/>
<protein>
    <submittedName>
        <fullName evidence="2">Pimeloyl-ACP methyl ester carboxylesterase</fullName>
    </submittedName>
</protein>
<dbReference type="PANTHER" id="PTHR43798">
    <property type="entry name" value="MONOACYLGLYCEROL LIPASE"/>
    <property type="match status" value="1"/>
</dbReference>
<reference evidence="2 3" key="1">
    <citation type="submission" date="2016-10" db="EMBL/GenBank/DDBJ databases">
        <authorList>
            <person name="de Groot N.N."/>
        </authorList>
    </citation>
    <scope>NUCLEOTIDE SEQUENCE [LARGE SCALE GENOMIC DNA]</scope>
    <source>
        <strain evidence="2 3">CGMCC 1.11030</strain>
    </source>
</reference>
<name>A0A1I3JXX3_9RHOB</name>
<dbReference type="EMBL" id="FOQH01000008">
    <property type="protein sequence ID" value="SFI65063.1"/>
    <property type="molecule type" value="Genomic_DNA"/>
</dbReference>
<dbReference type="Pfam" id="PF12697">
    <property type="entry name" value="Abhydrolase_6"/>
    <property type="match status" value="1"/>
</dbReference>
<dbReference type="Gene3D" id="3.40.50.1820">
    <property type="entry name" value="alpha/beta hydrolase"/>
    <property type="match status" value="1"/>
</dbReference>
<dbReference type="InterPro" id="IPR000073">
    <property type="entry name" value="AB_hydrolase_1"/>
</dbReference>